<dbReference type="Proteomes" id="UP000809440">
    <property type="component" value="Unassembled WGS sequence"/>
</dbReference>
<evidence type="ECO:0000313" key="3">
    <source>
        <dbReference type="EMBL" id="MBM2416157.1"/>
    </source>
</evidence>
<dbReference type="SUPFAM" id="SSF50341">
    <property type="entry name" value="CheW-like"/>
    <property type="match status" value="1"/>
</dbReference>
<dbReference type="SMART" id="SM00260">
    <property type="entry name" value="CheW"/>
    <property type="match status" value="1"/>
</dbReference>
<dbReference type="PANTHER" id="PTHR22617:SF23">
    <property type="entry name" value="CHEMOTAXIS PROTEIN CHEW"/>
    <property type="match status" value="1"/>
</dbReference>
<evidence type="ECO:0000313" key="2">
    <source>
        <dbReference type="EMBL" id="MBM2411490.1"/>
    </source>
</evidence>
<sequence>MSSVGAVLTLACDDEVFALPVERVQEILDLRPITRMPNAPAQLLGMIDVRGMGVAVADLRALLGMVPTADTEMSRIVVFWVRSGGRQTVVGFRADRVIEVAALDNDDMEPLPEAGLFNWRDRMIAGIGRRNGKLVTVLDVDRMFDGLTSELSAA</sequence>
<dbReference type="GO" id="GO:0006935">
    <property type="term" value="P:chemotaxis"/>
    <property type="evidence" value="ECO:0007669"/>
    <property type="project" value="InterPro"/>
</dbReference>
<feature type="domain" description="CheW-like" evidence="1">
    <location>
        <begin position="4"/>
        <end position="149"/>
    </location>
</feature>
<organism evidence="2 4">
    <name type="scientific">Marivita cryptomonadis</name>
    <dbReference type="NCBI Taxonomy" id="505252"/>
    <lineage>
        <taxon>Bacteria</taxon>
        <taxon>Pseudomonadati</taxon>
        <taxon>Pseudomonadota</taxon>
        <taxon>Alphaproteobacteria</taxon>
        <taxon>Rhodobacterales</taxon>
        <taxon>Roseobacteraceae</taxon>
        <taxon>Marivita</taxon>
    </lineage>
</organism>
<dbReference type="OrthoDB" id="3291462at2"/>
<dbReference type="Proteomes" id="UP000755667">
    <property type="component" value="Unassembled WGS sequence"/>
</dbReference>
<dbReference type="Gene3D" id="2.30.30.40">
    <property type="entry name" value="SH3 Domains"/>
    <property type="match status" value="1"/>
</dbReference>
<evidence type="ECO:0000313" key="5">
    <source>
        <dbReference type="Proteomes" id="UP000809440"/>
    </source>
</evidence>
<comment type="caution">
    <text evidence="2">The sequence shown here is derived from an EMBL/GenBank/DDBJ whole genome shotgun (WGS) entry which is preliminary data.</text>
</comment>
<dbReference type="InterPro" id="IPR002545">
    <property type="entry name" value="CheW-lke_dom"/>
</dbReference>
<protein>
    <submittedName>
        <fullName evidence="2">Chemotaxis protein CheW</fullName>
    </submittedName>
</protein>
<dbReference type="InterPro" id="IPR039315">
    <property type="entry name" value="CheW"/>
</dbReference>
<dbReference type="RefSeq" id="WP_085631366.1">
    <property type="nucleotide sequence ID" value="NZ_JAFBWU010000002.1"/>
</dbReference>
<dbReference type="EMBL" id="JAFBXE010000002">
    <property type="protein sequence ID" value="MBM2411490.1"/>
    <property type="molecule type" value="Genomic_DNA"/>
</dbReference>
<evidence type="ECO:0000259" key="1">
    <source>
        <dbReference type="PROSITE" id="PS50851"/>
    </source>
</evidence>
<dbReference type="GO" id="GO:0007165">
    <property type="term" value="P:signal transduction"/>
    <property type="evidence" value="ECO:0007669"/>
    <property type="project" value="InterPro"/>
</dbReference>
<reference evidence="2 5" key="1">
    <citation type="submission" date="2021-01" db="EMBL/GenBank/DDBJ databases">
        <title>Diatom-associated Roseobacters Show Island Model of Population Structure.</title>
        <authorList>
            <person name="Qu L."/>
            <person name="Feng X."/>
            <person name="Chen Y."/>
            <person name="Li L."/>
            <person name="Wang X."/>
            <person name="Hu Z."/>
            <person name="Wang H."/>
            <person name="Luo H."/>
        </authorList>
    </citation>
    <scope>NUCLEOTIDE SEQUENCE</scope>
    <source>
        <strain evidence="3 5">CC28-63</strain>
        <strain evidence="2">CC28-69</strain>
    </source>
</reference>
<keyword evidence="5" id="KW-1185">Reference proteome</keyword>
<dbReference type="PANTHER" id="PTHR22617">
    <property type="entry name" value="CHEMOTAXIS SENSOR HISTIDINE KINASE-RELATED"/>
    <property type="match status" value="1"/>
</dbReference>
<dbReference type="EMBL" id="JAFBXF010000002">
    <property type="protein sequence ID" value="MBM2416157.1"/>
    <property type="molecule type" value="Genomic_DNA"/>
</dbReference>
<dbReference type="PROSITE" id="PS50851">
    <property type="entry name" value="CHEW"/>
    <property type="match status" value="1"/>
</dbReference>
<dbReference type="GeneID" id="62642111"/>
<name>A0A9Q2RW52_9RHOB</name>
<dbReference type="AlphaFoldDB" id="A0A9Q2RW52"/>
<proteinExistence type="predicted"/>
<accession>A0A9Q2RW52</accession>
<dbReference type="InterPro" id="IPR036061">
    <property type="entry name" value="CheW-like_dom_sf"/>
</dbReference>
<dbReference type="Gene3D" id="2.40.50.180">
    <property type="entry name" value="CheA-289, Domain 4"/>
    <property type="match status" value="1"/>
</dbReference>
<dbReference type="GO" id="GO:0005829">
    <property type="term" value="C:cytosol"/>
    <property type="evidence" value="ECO:0007669"/>
    <property type="project" value="TreeGrafter"/>
</dbReference>
<gene>
    <name evidence="2" type="ORF">JQX41_04200</name>
    <name evidence="3" type="ORF">JQX48_04200</name>
</gene>
<evidence type="ECO:0000313" key="4">
    <source>
        <dbReference type="Proteomes" id="UP000755667"/>
    </source>
</evidence>
<dbReference type="Pfam" id="PF01584">
    <property type="entry name" value="CheW"/>
    <property type="match status" value="1"/>
</dbReference>